<dbReference type="PANTHER" id="PTHR43693">
    <property type="entry name" value="PROTEIN PHOSPHATASE CHEZ"/>
    <property type="match status" value="1"/>
</dbReference>
<keyword evidence="5" id="KW-1185">Reference proteome</keyword>
<evidence type="ECO:0000313" key="5">
    <source>
        <dbReference type="Proteomes" id="UP000002071"/>
    </source>
</evidence>
<feature type="domain" description="CheC-like protein" evidence="3">
    <location>
        <begin position="297"/>
        <end position="332"/>
    </location>
</feature>
<dbReference type="InterPro" id="IPR007597">
    <property type="entry name" value="CheC"/>
</dbReference>
<dbReference type="InterPro" id="IPR050992">
    <property type="entry name" value="CheZ_family_phosphatases"/>
</dbReference>
<reference evidence="4 5" key="1">
    <citation type="journal article" date="2009" name="Stand. Genomic Sci.">
        <title>Complete genome sequence of Halorhabdus utahensis type strain (AX-2).</title>
        <authorList>
            <person name="Anderson I."/>
            <person name="Tindall B.J."/>
            <person name="Pomrenke H."/>
            <person name="Goker M."/>
            <person name="Lapidus A."/>
            <person name="Nolan M."/>
            <person name="Copeland A."/>
            <person name="Glavina Del Rio T."/>
            <person name="Chen F."/>
            <person name="Tice H."/>
            <person name="Cheng J.F."/>
            <person name="Lucas S."/>
            <person name="Chertkov O."/>
            <person name="Bruce D."/>
            <person name="Brettin T."/>
            <person name="Detter J.C."/>
            <person name="Han C."/>
            <person name="Goodwin L."/>
            <person name="Land M."/>
            <person name="Hauser L."/>
            <person name="Chang Y.J."/>
            <person name="Jeffries C.D."/>
            <person name="Pitluck S."/>
            <person name="Pati A."/>
            <person name="Mavromatis K."/>
            <person name="Ivanova N."/>
            <person name="Ovchinnikova G."/>
            <person name="Chen A."/>
            <person name="Palaniappan K."/>
            <person name="Chain P."/>
            <person name="Rohde M."/>
            <person name="Bristow J."/>
            <person name="Eisen J.A."/>
            <person name="Markowitz V."/>
            <person name="Hugenholtz P."/>
            <person name="Kyrpides N.C."/>
            <person name="Klenk H.P."/>
        </authorList>
    </citation>
    <scope>NUCLEOTIDE SEQUENCE [LARGE SCALE GENOMIC DNA]</scope>
    <source>
        <strain evidence="5">DSM 12940 / JCM 11049 / AX-2</strain>
    </source>
</reference>
<dbReference type="eggNOG" id="arCOG02381">
    <property type="taxonomic scope" value="Archaea"/>
</dbReference>
<dbReference type="HOGENOM" id="CLU_654911_0_0_2"/>
<keyword evidence="1" id="KW-0145">Chemotaxis</keyword>
<dbReference type="RefSeq" id="WP_015788714.1">
    <property type="nucleotide sequence ID" value="NC_013158.1"/>
</dbReference>
<dbReference type="PANTHER" id="PTHR43693:SF1">
    <property type="entry name" value="PROTEIN PHOSPHATASE CHEZ"/>
    <property type="match status" value="1"/>
</dbReference>
<evidence type="ECO:0000259" key="3">
    <source>
        <dbReference type="Pfam" id="PF04509"/>
    </source>
</evidence>
<dbReference type="Proteomes" id="UP000002071">
    <property type="component" value="Chromosome"/>
</dbReference>
<gene>
    <name evidence="4" type="ordered locus">Huta_0954</name>
</gene>
<dbReference type="GO" id="GO:0006935">
    <property type="term" value="P:chemotaxis"/>
    <property type="evidence" value="ECO:0007669"/>
    <property type="project" value="UniProtKB-KW"/>
</dbReference>
<organism evidence="4 5">
    <name type="scientific">Halorhabdus utahensis (strain DSM 12940 / JCM 11049 / AX-2)</name>
    <dbReference type="NCBI Taxonomy" id="519442"/>
    <lineage>
        <taxon>Archaea</taxon>
        <taxon>Methanobacteriati</taxon>
        <taxon>Methanobacteriota</taxon>
        <taxon>Stenosarchaea group</taxon>
        <taxon>Halobacteria</taxon>
        <taxon>Halobacteriales</taxon>
        <taxon>Haloarculaceae</taxon>
        <taxon>Halorhabdus</taxon>
    </lineage>
</organism>
<dbReference type="AlphaFoldDB" id="C7NUX4"/>
<feature type="domain" description="CheC-like protein" evidence="3">
    <location>
        <begin position="99"/>
        <end position="133"/>
    </location>
</feature>
<name>C7NUX4_HALUD</name>
<dbReference type="GeneID" id="8383227"/>
<dbReference type="CDD" id="cd17911">
    <property type="entry name" value="CheC_ClassIII"/>
    <property type="match status" value="2"/>
</dbReference>
<accession>C7NUX4</accession>
<keyword evidence="2" id="KW-0378">Hydrolase</keyword>
<dbReference type="SUPFAM" id="SSF103039">
    <property type="entry name" value="CheC-like"/>
    <property type="match status" value="2"/>
</dbReference>
<proteinExistence type="predicted"/>
<dbReference type="GO" id="GO:0016787">
    <property type="term" value="F:hydrolase activity"/>
    <property type="evidence" value="ECO:0007669"/>
    <property type="project" value="UniProtKB-KW"/>
</dbReference>
<dbReference type="InterPro" id="IPR028976">
    <property type="entry name" value="CheC-like_sf"/>
</dbReference>
<protein>
    <submittedName>
        <fullName evidence="4">CheC, inhibitor of MCP methylation</fullName>
    </submittedName>
</protein>
<evidence type="ECO:0000256" key="1">
    <source>
        <dbReference type="ARBA" id="ARBA00022500"/>
    </source>
</evidence>
<dbReference type="Pfam" id="PF04509">
    <property type="entry name" value="CheC"/>
    <property type="match status" value="2"/>
</dbReference>
<dbReference type="KEGG" id="hut:Huta_0954"/>
<evidence type="ECO:0000256" key="2">
    <source>
        <dbReference type="ARBA" id="ARBA00022801"/>
    </source>
</evidence>
<dbReference type="Gene3D" id="3.40.1550.10">
    <property type="entry name" value="CheC-like"/>
    <property type="match status" value="2"/>
</dbReference>
<sequence>MNVDIQSLGTFNELAHEGAKEATASMTQMTGIDADVDVTQITLMDRGDVGETLAEQAFVGVEFDFEGELSGQTALVLDQDSSETLAGTLMPGDEISAEMAKSGVKEIGNIMMSGFIDGWADYLETTIDHSPPTYIEGTGKEILPTSDDSSPDDQVFVFKSEIEWVDESVDFYIYMLPDQDSLTDLMADHADAEADAIPVDKLHVFNRMTQQGTKQAAENVSMMTGIDVEAEVSQINFTRIEDIPKQVGTDRYVGTAVEFTDLPSGFLLVLFDEASAKNAAEALMPTAVEGEELTDQHTAAIEELGNIMTSGFVDGWANVLQTSIDHTPPRLVHDMGRAIIDPLAAQVGQHQDHAFVIDSRMRTDDVEFESEIYALPNDEELREALEELAVERAEETDADPEEIFQE</sequence>
<dbReference type="EMBL" id="CP001687">
    <property type="protein sequence ID" value="ACV11137.1"/>
    <property type="molecule type" value="Genomic_DNA"/>
</dbReference>
<dbReference type="OrthoDB" id="182374at2157"/>
<evidence type="ECO:0000313" key="4">
    <source>
        <dbReference type="EMBL" id="ACV11137.1"/>
    </source>
</evidence>
<dbReference type="STRING" id="519442.Huta_0954"/>